<organism evidence="4 5">
    <name type="scientific">Rhodococcus navarretei</name>
    <dbReference type="NCBI Taxonomy" id="3128981"/>
    <lineage>
        <taxon>Bacteria</taxon>
        <taxon>Bacillati</taxon>
        <taxon>Actinomycetota</taxon>
        <taxon>Actinomycetes</taxon>
        <taxon>Mycobacteriales</taxon>
        <taxon>Nocardiaceae</taxon>
        <taxon>Rhodococcus</taxon>
    </lineage>
</organism>
<dbReference type="PANTHER" id="PTHR33371:SF16">
    <property type="entry name" value="MCE-FAMILY PROTEIN MCE3F"/>
    <property type="match status" value="1"/>
</dbReference>
<evidence type="ECO:0000313" key="5">
    <source>
        <dbReference type="Proteomes" id="UP001456513"/>
    </source>
</evidence>
<feature type="region of interest" description="Disordered" evidence="1">
    <location>
        <begin position="350"/>
        <end position="379"/>
    </location>
</feature>
<dbReference type="Proteomes" id="UP001456513">
    <property type="component" value="Unassembled WGS sequence"/>
</dbReference>
<dbReference type="InterPro" id="IPR024516">
    <property type="entry name" value="Mce_C"/>
</dbReference>
<proteinExistence type="predicted"/>
<dbReference type="Pfam" id="PF02470">
    <property type="entry name" value="MlaD"/>
    <property type="match status" value="1"/>
</dbReference>
<sequence>MNRHRVFVSNTALALVLLVGAAYLTIGALRIDPFANDYRVTVRLDASGGVQANGDVSVRGQRIGSVASVDITTSGVEAQLDISAGHLVPADGTVVVAALSAAGEQYIDFRPDSDEGPYLLDGDVVDQDRTTTPVPFATMLVSVTDLVSQIDPAQLSSIIDELDAATAGGPAQLQAIIDGGGALLAGLDSVLPETITLIRTGRTFLQTVGDIEPDLTRLALGGTALADQLAASDAEIRALLDDTPARLDSARAVIGENRNAGGDLLKNLARIARTARLHTPAIEALFPAMSAGAGVFGLASHDNQLNVVADPYPRPTCDYLNPTVSPSIAAMAPPLKYMYCNSTDPEIQVRGAQNVPRPPGDNTGGPPAGATGQERTSGG</sequence>
<protein>
    <submittedName>
        <fullName evidence="4">MCE family protein</fullName>
    </submittedName>
</protein>
<reference evidence="4 5" key="1">
    <citation type="submission" date="2024-03" db="EMBL/GenBank/DDBJ databases">
        <title>Rhodococcus navarretei sp. nov. and Pseudarthrobacter quantumdoti sp. nov., two new species with the ability to biosynthesize Quantum Dots isolated from soil samples at Union Glacier, Antarctica.</title>
        <authorList>
            <person name="Vargas M."/>
        </authorList>
    </citation>
    <scope>NUCLEOTIDE SEQUENCE [LARGE SCALE GENOMIC DNA]</scope>
    <source>
        <strain evidence="4 5">EXRC-4A-4</strain>
    </source>
</reference>
<evidence type="ECO:0000313" key="4">
    <source>
        <dbReference type="EMBL" id="MEK8073411.1"/>
    </source>
</evidence>
<feature type="domain" description="Mce/MlaD" evidence="2">
    <location>
        <begin position="37"/>
        <end position="111"/>
    </location>
</feature>
<evidence type="ECO:0000259" key="3">
    <source>
        <dbReference type="Pfam" id="PF11887"/>
    </source>
</evidence>
<dbReference type="RefSeq" id="WP_341442371.1">
    <property type="nucleotide sequence ID" value="NZ_JBBPCN010000001.1"/>
</dbReference>
<dbReference type="InterPro" id="IPR003399">
    <property type="entry name" value="Mce/MlaD"/>
</dbReference>
<evidence type="ECO:0000256" key="1">
    <source>
        <dbReference type="SAM" id="MobiDB-lite"/>
    </source>
</evidence>
<dbReference type="NCBIfam" id="TIGR00996">
    <property type="entry name" value="Mtu_fam_mce"/>
    <property type="match status" value="1"/>
</dbReference>
<gene>
    <name evidence="4" type="ORF">AABD04_21425</name>
</gene>
<evidence type="ECO:0000259" key="2">
    <source>
        <dbReference type="Pfam" id="PF02470"/>
    </source>
</evidence>
<dbReference type="EMBL" id="JBBPCN010000001">
    <property type="protein sequence ID" value="MEK8073411.1"/>
    <property type="molecule type" value="Genomic_DNA"/>
</dbReference>
<name>A0ABU9D360_9NOCA</name>
<dbReference type="PANTHER" id="PTHR33371">
    <property type="entry name" value="INTERMEMBRANE PHOSPHOLIPID TRANSPORT SYSTEM BINDING PROTEIN MLAD-RELATED"/>
    <property type="match status" value="1"/>
</dbReference>
<feature type="domain" description="Mammalian cell entry C-terminal" evidence="3">
    <location>
        <begin position="119"/>
        <end position="288"/>
    </location>
</feature>
<keyword evidence="5" id="KW-1185">Reference proteome</keyword>
<comment type="caution">
    <text evidence="4">The sequence shown here is derived from an EMBL/GenBank/DDBJ whole genome shotgun (WGS) entry which is preliminary data.</text>
</comment>
<dbReference type="Pfam" id="PF11887">
    <property type="entry name" value="Mce4_CUP1"/>
    <property type="match status" value="1"/>
</dbReference>
<dbReference type="InterPro" id="IPR052336">
    <property type="entry name" value="MlaD_Phospholipid_Transporter"/>
</dbReference>
<dbReference type="InterPro" id="IPR005693">
    <property type="entry name" value="Mce"/>
</dbReference>
<accession>A0ABU9D360</accession>